<dbReference type="Gene3D" id="3.40.50.300">
    <property type="entry name" value="P-loop containing nucleotide triphosphate hydrolases"/>
    <property type="match status" value="1"/>
</dbReference>
<dbReference type="InterPro" id="IPR017871">
    <property type="entry name" value="ABC_transporter-like_CS"/>
</dbReference>
<evidence type="ECO:0000313" key="6">
    <source>
        <dbReference type="Proteomes" id="UP000652763"/>
    </source>
</evidence>
<keyword evidence="6" id="KW-1185">Reference proteome</keyword>
<dbReference type="RefSeq" id="WP_191746732.1">
    <property type="nucleotide sequence ID" value="NZ_JACSQC010000003.1"/>
</dbReference>
<dbReference type="PROSITE" id="PS00211">
    <property type="entry name" value="ABC_TRANSPORTER_1"/>
    <property type="match status" value="1"/>
</dbReference>
<dbReference type="Pfam" id="PF00005">
    <property type="entry name" value="ABC_tran"/>
    <property type="match status" value="1"/>
</dbReference>
<gene>
    <name evidence="5" type="ORF">H9638_08355</name>
</gene>
<dbReference type="PANTHER" id="PTHR42781">
    <property type="entry name" value="SPERMIDINE/PUTRESCINE IMPORT ATP-BINDING PROTEIN POTA"/>
    <property type="match status" value="1"/>
</dbReference>
<dbReference type="InterPro" id="IPR003439">
    <property type="entry name" value="ABC_transporter-like_ATP-bd"/>
</dbReference>
<accession>A0ABR8YHY5</accession>
<dbReference type="EMBL" id="JACSQC010000003">
    <property type="protein sequence ID" value="MBD8043825.1"/>
    <property type="molecule type" value="Genomic_DNA"/>
</dbReference>
<dbReference type="SMART" id="SM00382">
    <property type="entry name" value="AAA"/>
    <property type="match status" value="1"/>
</dbReference>
<evidence type="ECO:0000259" key="4">
    <source>
        <dbReference type="PROSITE" id="PS50893"/>
    </source>
</evidence>
<evidence type="ECO:0000256" key="2">
    <source>
        <dbReference type="ARBA" id="ARBA00022741"/>
    </source>
</evidence>
<dbReference type="PROSITE" id="PS50893">
    <property type="entry name" value="ABC_TRANSPORTER_2"/>
    <property type="match status" value="1"/>
</dbReference>
<keyword evidence="3 5" id="KW-0067">ATP-binding</keyword>
<organism evidence="5 6">
    <name type="scientific">Arthrobacter pullicola</name>
    <dbReference type="NCBI Taxonomy" id="2762224"/>
    <lineage>
        <taxon>Bacteria</taxon>
        <taxon>Bacillati</taxon>
        <taxon>Actinomycetota</taxon>
        <taxon>Actinomycetes</taxon>
        <taxon>Micrococcales</taxon>
        <taxon>Micrococcaceae</taxon>
        <taxon>Arthrobacter</taxon>
    </lineage>
</organism>
<dbReference type="Proteomes" id="UP000652763">
    <property type="component" value="Unassembled WGS sequence"/>
</dbReference>
<dbReference type="SUPFAM" id="SSF52540">
    <property type="entry name" value="P-loop containing nucleoside triphosphate hydrolases"/>
    <property type="match status" value="1"/>
</dbReference>
<keyword evidence="1" id="KW-0813">Transport</keyword>
<dbReference type="Pfam" id="PF03459">
    <property type="entry name" value="TOBE"/>
    <property type="match status" value="1"/>
</dbReference>
<sequence length="366" mass="38341">MRLDLRAVLPERGLDVTLEIAAGETVALLGPNGAGKSTVVSLIAGLLQPGAGRAELGGRVLFDVDEGVLLPPHRRGTALLAQEPLLFPHLSAEENVAFGPRSAGIPRREARTAARYWLEQADAGGLASRKPAELSGGQAQRVALARALAAEPSLLLLDEPMAALDVHSAPLLRRLLSRVLVERTALIVTHDVLDALMLADRVLVMQGGRIVEGGPPGEVLRQPRSRFTASLAGLNLVEGSRSGNSFRARGFEVQCASAAAPGQLLDEEEWFAAFPPSSVLVSVTDPAAPAGPAHCAGQAHAGNVLRVTVTDLEPRGDRIRVGAGELAADISPAEAADLALRPGQEIFFTLDALAMAFYPAQTSPIL</sequence>
<evidence type="ECO:0000313" key="5">
    <source>
        <dbReference type="EMBL" id="MBD8043825.1"/>
    </source>
</evidence>
<feature type="domain" description="ABC transporter" evidence="4">
    <location>
        <begin position="3"/>
        <end position="232"/>
    </location>
</feature>
<dbReference type="InterPro" id="IPR050093">
    <property type="entry name" value="ABC_SmlMolc_Importer"/>
</dbReference>
<protein>
    <submittedName>
        <fullName evidence="5">ABC transporter ATP-binding protein</fullName>
    </submittedName>
</protein>
<dbReference type="SUPFAM" id="SSF50331">
    <property type="entry name" value="MOP-like"/>
    <property type="match status" value="1"/>
</dbReference>
<comment type="caution">
    <text evidence="5">The sequence shown here is derived from an EMBL/GenBank/DDBJ whole genome shotgun (WGS) entry which is preliminary data.</text>
</comment>
<dbReference type="PANTHER" id="PTHR42781:SF4">
    <property type="entry name" value="SPERMIDINE_PUTRESCINE IMPORT ATP-BINDING PROTEIN POTA"/>
    <property type="match status" value="1"/>
</dbReference>
<evidence type="ECO:0000256" key="1">
    <source>
        <dbReference type="ARBA" id="ARBA00022448"/>
    </source>
</evidence>
<dbReference type="InterPro" id="IPR008995">
    <property type="entry name" value="Mo/tungstate-bd_C_term_dom"/>
</dbReference>
<dbReference type="GO" id="GO:0005524">
    <property type="term" value="F:ATP binding"/>
    <property type="evidence" value="ECO:0007669"/>
    <property type="project" value="UniProtKB-KW"/>
</dbReference>
<proteinExistence type="predicted"/>
<dbReference type="InterPro" id="IPR027417">
    <property type="entry name" value="P-loop_NTPase"/>
</dbReference>
<dbReference type="InterPro" id="IPR003593">
    <property type="entry name" value="AAA+_ATPase"/>
</dbReference>
<reference evidence="5 6" key="1">
    <citation type="submission" date="2020-08" db="EMBL/GenBank/DDBJ databases">
        <title>A Genomic Blueprint of the Chicken Gut Microbiome.</title>
        <authorList>
            <person name="Gilroy R."/>
            <person name="Ravi A."/>
            <person name="Getino M."/>
            <person name="Pursley I."/>
            <person name="Horton D.L."/>
            <person name="Alikhan N.-F."/>
            <person name="Baker D."/>
            <person name="Gharbi K."/>
            <person name="Hall N."/>
            <person name="Watson M."/>
            <person name="Adriaenssens E.M."/>
            <person name="Foster-Nyarko E."/>
            <person name="Jarju S."/>
            <person name="Secka A."/>
            <person name="Antonio M."/>
            <person name="Oren A."/>
            <person name="Chaudhuri R."/>
            <person name="La Ragione R.M."/>
            <person name="Hildebrand F."/>
            <person name="Pallen M.J."/>
        </authorList>
    </citation>
    <scope>NUCLEOTIDE SEQUENCE [LARGE SCALE GENOMIC DNA]</scope>
    <source>
        <strain evidence="5 6">Sa2BUA2</strain>
    </source>
</reference>
<keyword evidence="2" id="KW-0547">Nucleotide-binding</keyword>
<evidence type="ECO:0000256" key="3">
    <source>
        <dbReference type="ARBA" id="ARBA00022840"/>
    </source>
</evidence>
<dbReference type="InterPro" id="IPR005116">
    <property type="entry name" value="Transp-assoc_OB_typ1"/>
</dbReference>
<name>A0ABR8YHY5_9MICC</name>
<dbReference type="Gene3D" id="2.40.50.100">
    <property type="match status" value="1"/>
</dbReference>